<dbReference type="Proteomes" id="UP000249135">
    <property type="component" value="Unassembled WGS sequence"/>
</dbReference>
<dbReference type="AlphaFoldDB" id="A0A2W5PJS5"/>
<protein>
    <submittedName>
        <fullName evidence="1">Uncharacterized protein</fullName>
    </submittedName>
</protein>
<name>A0A2W5PJS5_VARPD</name>
<evidence type="ECO:0000313" key="1">
    <source>
        <dbReference type="EMBL" id="PZQ64449.1"/>
    </source>
</evidence>
<proteinExistence type="predicted"/>
<evidence type="ECO:0000313" key="2">
    <source>
        <dbReference type="Proteomes" id="UP000249135"/>
    </source>
</evidence>
<accession>A0A2W5PJS5</accession>
<reference evidence="1 2" key="1">
    <citation type="submission" date="2017-08" db="EMBL/GenBank/DDBJ databases">
        <title>Infants hospitalized years apart are colonized by the same room-sourced microbial strains.</title>
        <authorList>
            <person name="Brooks B."/>
            <person name="Olm M.R."/>
            <person name="Firek B.A."/>
            <person name="Baker R."/>
            <person name="Thomas B.C."/>
            <person name="Morowitz M.J."/>
            <person name="Banfield J.F."/>
        </authorList>
    </citation>
    <scope>NUCLEOTIDE SEQUENCE [LARGE SCALE GENOMIC DNA]</scope>
    <source>
        <strain evidence="1">S2_005_003_R2_41</strain>
    </source>
</reference>
<gene>
    <name evidence="1" type="ORF">DI563_26705</name>
</gene>
<sequence>MTMQAWHIDPARTRDLAPRLLDAAGAPRVVPAAALADTTPEERLRFGVEHGIYAFPTEELVAFLRDFIGGRNAIEISAGHGRLAAALGIPATDNRQQDEPAMRAYYAALGQPTVRYGAHVEKLDAAEAVAKYRPQLVIAAWVTHRFDAAQPQAGGSETGVDERAIIRACEAFVFIGNTQVHAHKPILSLPHRRIEPPWLRSRAINGTADFIGIWEAPGARQVLPKAGHEMTRKVASKGARASQRPRKRPALIDKASRALLEAQGYRHAVVRHGRVCAVKEFTFTTALLVGIDAIGYSLRYCYEHAGEAEAPMDQVQGCRRRVVEPGPDLLR</sequence>
<organism evidence="1 2">
    <name type="scientific">Variovorax paradoxus</name>
    <dbReference type="NCBI Taxonomy" id="34073"/>
    <lineage>
        <taxon>Bacteria</taxon>
        <taxon>Pseudomonadati</taxon>
        <taxon>Pseudomonadota</taxon>
        <taxon>Betaproteobacteria</taxon>
        <taxon>Burkholderiales</taxon>
        <taxon>Comamonadaceae</taxon>
        <taxon>Variovorax</taxon>
    </lineage>
</organism>
<comment type="caution">
    <text evidence="1">The sequence shown here is derived from an EMBL/GenBank/DDBJ whole genome shotgun (WGS) entry which is preliminary data.</text>
</comment>
<dbReference type="EMBL" id="QFPP01000546">
    <property type="protein sequence ID" value="PZQ64449.1"/>
    <property type="molecule type" value="Genomic_DNA"/>
</dbReference>